<dbReference type="NCBIfam" id="NF000595">
    <property type="entry name" value="PRK00015.1-3"/>
    <property type="match status" value="1"/>
</dbReference>
<dbReference type="Proteomes" id="UP000176741">
    <property type="component" value="Unassembled WGS sequence"/>
</dbReference>
<evidence type="ECO:0000256" key="11">
    <source>
        <dbReference type="ARBA" id="ARBA00023211"/>
    </source>
</evidence>
<gene>
    <name evidence="15" type="ORF">A2771_02015</name>
</gene>
<keyword evidence="7 12" id="KW-0540">Nuclease</keyword>
<evidence type="ECO:0000256" key="10">
    <source>
        <dbReference type="ARBA" id="ARBA00022801"/>
    </source>
</evidence>
<evidence type="ECO:0000256" key="12">
    <source>
        <dbReference type="PROSITE-ProRule" id="PRU01319"/>
    </source>
</evidence>
<evidence type="ECO:0000313" key="15">
    <source>
        <dbReference type="EMBL" id="OGM19873.1"/>
    </source>
</evidence>
<feature type="binding site" evidence="12">
    <location>
        <position position="26"/>
    </location>
    <ligand>
        <name>a divalent metal cation</name>
        <dbReference type="ChEBI" id="CHEBI:60240"/>
    </ligand>
</feature>
<dbReference type="PROSITE" id="PS51975">
    <property type="entry name" value="RNASE_H_2"/>
    <property type="match status" value="1"/>
</dbReference>
<feature type="binding site" evidence="12">
    <location>
        <position position="128"/>
    </location>
    <ligand>
        <name>a divalent metal cation</name>
        <dbReference type="ChEBI" id="CHEBI:60240"/>
    </ligand>
</feature>
<sequence length="224" mass="25230">MYKTPNLYFERKLWKRGYINVGGVDEVGRGCFAGPVVAACVVLTPNLYVQGVSVDSVKIDDSKKLTKLQRERASEWIKKNALTWGIGEASASLINRIGLTKATEVSFRKAILVANERLGGNVDFLLIDAFYIPYVRGLRRKNQIAIVNGDEISLSIAAASIIAKVYRDTLMEKIGSRRRYKKYGWVNSKGYGTKVHREAIIEYGITGYHRKKFVETFIGRSKEN</sequence>
<comment type="caution">
    <text evidence="15">The sequence shown here is derived from an EMBL/GenBank/DDBJ whole genome shotgun (WGS) entry which is preliminary data.</text>
</comment>
<evidence type="ECO:0000259" key="14">
    <source>
        <dbReference type="PROSITE" id="PS51975"/>
    </source>
</evidence>
<name>A0A1F7XXW6_9BACT</name>
<keyword evidence="6" id="KW-0963">Cytoplasm</keyword>
<feature type="binding site" evidence="12">
    <location>
        <position position="25"/>
    </location>
    <ligand>
        <name>a divalent metal cation</name>
        <dbReference type="ChEBI" id="CHEBI:60240"/>
    </ligand>
</feature>
<dbReference type="GO" id="GO:0003723">
    <property type="term" value="F:RNA binding"/>
    <property type="evidence" value="ECO:0007669"/>
    <property type="project" value="UniProtKB-UniRule"/>
</dbReference>
<dbReference type="SUPFAM" id="SSF53098">
    <property type="entry name" value="Ribonuclease H-like"/>
    <property type="match status" value="1"/>
</dbReference>
<evidence type="ECO:0000256" key="7">
    <source>
        <dbReference type="ARBA" id="ARBA00022722"/>
    </source>
</evidence>
<evidence type="ECO:0000256" key="3">
    <source>
        <dbReference type="ARBA" id="ARBA00004065"/>
    </source>
</evidence>
<dbReference type="InterPro" id="IPR012337">
    <property type="entry name" value="RNaseH-like_sf"/>
</dbReference>
<evidence type="ECO:0000256" key="5">
    <source>
        <dbReference type="ARBA" id="ARBA00007383"/>
    </source>
</evidence>
<evidence type="ECO:0000256" key="2">
    <source>
        <dbReference type="ARBA" id="ARBA00001946"/>
    </source>
</evidence>
<dbReference type="GO" id="GO:0043137">
    <property type="term" value="P:DNA replication, removal of RNA primer"/>
    <property type="evidence" value="ECO:0007669"/>
    <property type="project" value="TreeGrafter"/>
</dbReference>
<evidence type="ECO:0000256" key="6">
    <source>
        <dbReference type="ARBA" id="ARBA00022490"/>
    </source>
</evidence>
<evidence type="ECO:0000313" key="16">
    <source>
        <dbReference type="Proteomes" id="UP000176741"/>
    </source>
</evidence>
<dbReference type="AlphaFoldDB" id="A0A1F7XXW6"/>
<dbReference type="EMBL" id="MGGD01000052">
    <property type="protein sequence ID" value="OGM19873.1"/>
    <property type="molecule type" value="Genomic_DNA"/>
</dbReference>
<dbReference type="GO" id="GO:0046872">
    <property type="term" value="F:metal ion binding"/>
    <property type="evidence" value="ECO:0007669"/>
    <property type="project" value="UniProtKB-KW"/>
</dbReference>
<dbReference type="InterPro" id="IPR036397">
    <property type="entry name" value="RNaseH_sf"/>
</dbReference>
<dbReference type="CDD" id="cd07182">
    <property type="entry name" value="RNase_HII_bacteria_HII_like"/>
    <property type="match status" value="1"/>
</dbReference>
<dbReference type="PANTHER" id="PTHR10954:SF18">
    <property type="entry name" value="RIBONUCLEASE HII"/>
    <property type="match status" value="1"/>
</dbReference>
<dbReference type="GO" id="GO:0006298">
    <property type="term" value="P:mismatch repair"/>
    <property type="evidence" value="ECO:0007669"/>
    <property type="project" value="TreeGrafter"/>
</dbReference>
<comment type="function">
    <text evidence="3 13">Endonuclease that specifically degrades the RNA of RNA-DNA hybrids.</text>
</comment>
<evidence type="ECO:0000256" key="8">
    <source>
        <dbReference type="ARBA" id="ARBA00022723"/>
    </source>
</evidence>
<evidence type="ECO:0000256" key="13">
    <source>
        <dbReference type="RuleBase" id="RU003515"/>
    </source>
</evidence>
<keyword evidence="9 12" id="KW-0255">Endonuclease</keyword>
<comment type="cofactor">
    <cofactor evidence="12">
        <name>Mn(2+)</name>
        <dbReference type="ChEBI" id="CHEBI:29035"/>
    </cofactor>
    <cofactor evidence="12">
        <name>Mg(2+)</name>
        <dbReference type="ChEBI" id="CHEBI:18420"/>
    </cofactor>
    <text evidence="12">Manganese or magnesium. Binds 1 divalent metal ion per monomer in the absence of substrate. May bind a second metal ion after substrate binding.</text>
</comment>
<comment type="catalytic activity">
    <reaction evidence="1 12 13">
        <text>Endonucleolytic cleavage to 5'-phosphomonoester.</text>
        <dbReference type="EC" id="3.1.26.4"/>
    </reaction>
</comment>
<dbReference type="GO" id="GO:0004523">
    <property type="term" value="F:RNA-DNA hybrid ribonuclease activity"/>
    <property type="evidence" value="ECO:0007669"/>
    <property type="project" value="UniProtKB-UniRule"/>
</dbReference>
<dbReference type="InterPro" id="IPR024567">
    <property type="entry name" value="RNase_HII/HIII_dom"/>
</dbReference>
<comment type="cofactor">
    <cofactor evidence="2">
        <name>Mg(2+)</name>
        <dbReference type="ChEBI" id="CHEBI:18420"/>
    </cofactor>
</comment>
<evidence type="ECO:0000256" key="4">
    <source>
        <dbReference type="ARBA" id="ARBA00004496"/>
    </source>
</evidence>
<dbReference type="GO" id="GO:0032299">
    <property type="term" value="C:ribonuclease H2 complex"/>
    <property type="evidence" value="ECO:0007669"/>
    <property type="project" value="TreeGrafter"/>
</dbReference>
<proteinExistence type="inferred from homology"/>
<dbReference type="Pfam" id="PF01351">
    <property type="entry name" value="RNase_HII"/>
    <property type="match status" value="1"/>
</dbReference>
<dbReference type="GO" id="GO:0005737">
    <property type="term" value="C:cytoplasm"/>
    <property type="evidence" value="ECO:0007669"/>
    <property type="project" value="UniProtKB-SubCell"/>
</dbReference>
<evidence type="ECO:0000256" key="9">
    <source>
        <dbReference type="ARBA" id="ARBA00022759"/>
    </source>
</evidence>
<organism evidence="15 16">
    <name type="scientific">Candidatus Woesebacteria bacterium RIFCSPHIGHO2_01_FULL_38_26b</name>
    <dbReference type="NCBI Taxonomy" id="1802491"/>
    <lineage>
        <taxon>Bacteria</taxon>
        <taxon>Candidatus Woeseibacteriota</taxon>
    </lineage>
</organism>
<dbReference type="PANTHER" id="PTHR10954">
    <property type="entry name" value="RIBONUCLEASE H2 SUBUNIT A"/>
    <property type="match status" value="1"/>
</dbReference>
<keyword evidence="8 12" id="KW-0479">Metal-binding</keyword>
<keyword evidence="10 12" id="KW-0378">Hydrolase</keyword>
<accession>A0A1F7XXW6</accession>
<comment type="similarity">
    <text evidence="5 13">Belongs to the RNase HII family.</text>
</comment>
<dbReference type="InterPro" id="IPR022898">
    <property type="entry name" value="RNase_HII"/>
</dbReference>
<dbReference type="EC" id="3.1.26.4" evidence="13"/>
<dbReference type="Gene3D" id="3.30.420.10">
    <property type="entry name" value="Ribonuclease H-like superfamily/Ribonuclease H"/>
    <property type="match status" value="1"/>
</dbReference>
<protein>
    <recommendedName>
        <fullName evidence="13">Ribonuclease</fullName>
        <ecNumber evidence="13">3.1.26.4</ecNumber>
    </recommendedName>
</protein>
<feature type="domain" description="RNase H type-2" evidence="14">
    <location>
        <begin position="19"/>
        <end position="224"/>
    </location>
</feature>
<comment type="subcellular location">
    <subcellularLocation>
        <location evidence="4">Cytoplasm</location>
    </subcellularLocation>
</comment>
<dbReference type="InterPro" id="IPR001352">
    <property type="entry name" value="RNase_HII/HIII"/>
</dbReference>
<keyword evidence="11" id="KW-0464">Manganese</keyword>
<evidence type="ECO:0000256" key="1">
    <source>
        <dbReference type="ARBA" id="ARBA00000077"/>
    </source>
</evidence>
<reference evidence="15 16" key="1">
    <citation type="journal article" date="2016" name="Nat. Commun.">
        <title>Thousands of microbial genomes shed light on interconnected biogeochemical processes in an aquifer system.</title>
        <authorList>
            <person name="Anantharaman K."/>
            <person name="Brown C.T."/>
            <person name="Hug L.A."/>
            <person name="Sharon I."/>
            <person name="Castelle C.J."/>
            <person name="Probst A.J."/>
            <person name="Thomas B.C."/>
            <person name="Singh A."/>
            <person name="Wilkins M.J."/>
            <person name="Karaoz U."/>
            <person name="Brodie E.L."/>
            <person name="Williams K.H."/>
            <person name="Hubbard S.S."/>
            <person name="Banfield J.F."/>
        </authorList>
    </citation>
    <scope>NUCLEOTIDE SEQUENCE [LARGE SCALE GENOMIC DNA]</scope>
</reference>